<dbReference type="InterPro" id="IPR036138">
    <property type="entry name" value="PBP_dimer_sf"/>
</dbReference>
<dbReference type="RefSeq" id="WP_257529480.1">
    <property type="nucleotide sequence ID" value="NZ_JANKAS010000002.1"/>
</dbReference>
<feature type="transmembrane region" description="Helical" evidence="4">
    <location>
        <begin position="12"/>
        <end position="32"/>
    </location>
</feature>
<dbReference type="Proteomes" id="UP001205748">
    <property type="component" value="Unassembled WGS sequence"/>
</dbReference>
<dbReference type="SMART" id="SM00740">
    <property type="entry name" value="PASTA"/>
    <property type="match status" value="2"/>
</dbReference>
<protein>
    <submittedName>
        <fullName evidence="6">Penicillin-binding transpeptidase domain-containing protein</fullName>
    </submittedName>
</protein>
<sequence>MSALQLRLKRRLIFSLLTLVILFMVLVGRLTYLQIFASVDLMEKKLDQLVATIPITAARGDIYDKNMEILAKDATSTSIYARPKDIKDVQEVANVLSEVLELDQENIYKKLKDDTQSIVLIQRKVDNDKAQQIRKQNLRGLEFAEDKKRYYKNGHFAPYVLGFTGVDHQGLYGIERQYDDALKGQDGTLTYQRDARGRKIATGTETRVDPISGNSIQLSLDSTIQHFSERAAEKAMYENDAKRVTILVMEPKTGDILGMATKPDYDLNNPREIPDILNTKLYHDFTEKSDDDSERKEKDLGQKQQEMWKNPAVAFNYEPGSTFKIITSSAGLEEGVVTPESSFYDKGFIVVGDRKLKCWRYPRAHGAQTFKEAVQNSCNPAFVEVALELGADRFYKHIYGFGFGEKTGIDLEGEEAGIVPANHDVSDVSLATRSYGQGITVTPIQLISAVSAVANDGVLMKPRIVRSLLESDSNKVIHEYKPEEVRQVISKETSRTLLDILETVVSEGTGSKAQVPGYAVGGKTGTANKVIDGKYGDGKYVASFVGIAPTTDPKVTVLVIIDEPGPYNHYGGQIAAPVAGEVMGEVLKYLDIPPNYEEEIDQVEKVTIPEVRNMTMDEAAQILSTKKLSFITDGIKGEDIIIDQSPLPGVEVDVNTKIQLKIKHAQGNSTEDSKKIMVPNVIDKSIQQAHEILKENDLNIQIVGSGISVKQNPSPGEYVEKGSHITVEFKPVE</sequence>
<comment type="subcellular location">
    <subcellularLocation>
        <location evidence="1">Membrane</location>
    </subcellularLocation>
</comment>
<dbReference type="Pfam" id="PF03793">
    <property type="entry name" value="PASTA"/>
    <property type="match status" value="2"/>
</dbReference>
<dbReference type="SUPFAM" id="SSF56601">
    <property type="entry name" value="beta-lactamase/transpeptidase-like"/>
    <property type="match status" value="1"/>
</dbReference>
<keyword evidence="4" id="KW-0812">Transmembrane</keyword>
<dbReference type="InterPro" id="IPR050515">
    <property type="entry name" value="Beta-lactam/transpept"/>
</dbReference>
<dbReference type="AlphaFoldDB" id="A0AAE3HCW1"/>
<dbReference type="PANTHER" id="PTHR30627">
    <property type="entry name" value="PEPTIDOGLYCAN D,D-TRANSPEPTIDASE"/>
    <property type="match status" value="1"/>
</dbReference>
<keyword evidence="4" id="KW-1133">Transmembrane helix</keyword>
<reference evidence="6" key="1">
    <citation type="submission" date="2022-07" db="EMBL/GenBank/DDBJ databases">
        <title>Enhanced cultured diversity of the mouse gut microbiota enables custom-made synthetic communities.</title>
        <authorList>
            <person name="Afrizal A."/>
        </authorList>
    </citation>
    <scope>NUCLEOTIDE SEQUENCE</scope>
    <source>
        <strain evidence="6">DSM 28593</strain>
    </source>
</reference>
<evidence type="ECO:0000259" key="5">
    <source>
        <dbReference type="PROSITE" id="PS51178"/>
    </source>
</evidence>
<evidence type="ECO:0000313" key="7">
    <source>
        <dbReference type="Proteomes" id="UP001205748"/>
    </source>
</evidence>
<dbReference type="GO" id="GO:0071555">
    <property type="term" value="P:cell wall organization"/>
    <property type="evidence" value="ECO:0007669"/>
    <property type="project" value="TreeGrafter"/>
</dbReference>
<comment type="similarity">
    <text evidence="2">Belongs to the transpeptidase family.</text>
</comment>
<dbReference type="Gene3D" id="3.30.450.330">
    <property type="match status" value="1"/>
</dbReference>
<dbReference type="PROSITE" id="PS51178">
    <property type="entry name" value="PASTA"/>
    <property type="match status" value="2"/>
</dbReference>
<dbReference type="Gene3D" id="3.30.10.20">
    <property type="match status" value="2"/>
</dbReference>
<feature type="domain" description="PASTA" evidence="5">
    <location>
        <begin position="602"/>
        <end position="664"/>
    </location>
</feature>
<dbReference type="GO" id="GO:0005886">
    <property type="term" value="C:plasma membrane"/>
    <property type="evidence" value="ECO:0007669"/>
    <property type="project" value="TreeGrafter"/>
</dbReference>
<feature type="domain" description="PASTA" evidence="5">
    <location>
        <begin position="672"/>
        <end position="731"/>
    </location>
</feature>
<evidence type="ECO:0000256" key="2">
    <source>
        <dbReference type="ARBA" id="ARBA00007171"/>
    </source>
</evidence>
<dbReference type="Pfam" id="PF00905">
    <property type="entry name" value="Transpeptidase"/>
    <property type="match status" value="1"/>
</dbReference>
<dbReference type="CDD" id="cd06575">
    <property type="entry name" value="PASTA_Pbp2x-like_2"/>
    <property type="match status" value="1"/>
</dbReference>
<dbReference type="SUPFAM" id="SSF54184">
    <property type="entry name" value="Penicillin-binding protein 2x (pbp-2x), c-terminal domain"/>
    <property type="match status" value="2"/>
</dbReference>
<dbReference type="PANTHER" id="PTHR30627:SF1">
    <property type="entry name" value="PEPTIDOGLYCAN D,D-TRANSPEPTIDASE FTSI"/>
    <property type="match status" value="1"/>
</dbReference>
<accession>A0AAE3HCW1</accession>
<organism evidence="6 7">
    <name type="scientific">Irregularibacter muris</name>
    <dbReference type="NCBI Taxonomy" id="1796619"/>
    <lineage>
        <taxon>Bacteria</taxon>
        <taxon>Bacillati</taxon>
        <taxon>Bacillota</taxon>
        <taxon>Clostridia</taxon>
        <taxon>Eubacteriales</taxon>
        <taxon>Eubacteriaceae</taxon>
        <taxon>Irregularibacter</taxon>
    </lineage>
</organism>
<evidence type="ECO:0000313" key="6">
    <source>
        <dbReference type="EMBL" id="MCR1898015.1"/>
    </source>
</evidence>
<evidence type="ECO:0000256" key="4">
    <source>
        <dbReference type="SAM" id="Phobius"/>
    </source>
</evidence>
<dbReference type="InterPro" id="IPR005311">
    <property type="entry name" value="PBP_dimer"/>
</dbReference>
<dbReference type="GO" id="GO:0008658">
    <property type="term" value="F:penicillin binding"/>
    <property type="evidence" value="ECO:0007669"/>
    <property type="project" value="InterPro"/>
</dbReference>
<dbReference type="Gene3D" id="3.40.710.10">
    <property type="entry name" value="DD-peptidase/beta-lactamase superfamily"/>
    <property type="match status" value="1"/>
</dbReference>
<dbReference type="SUPFAM" id="SSF56519">
    <property type="entry name" value="Penicillin binding protein dimerisation domain"/>
    <property type="match status" value="1"/>
</dbReference>
<name>A0AAE3HCW1_9FIRM</name>
<evidence type="ECO:0000256" key="3">
    <source>
        <dbReference type="ARBA" id="ARBA00023136"/>
    </source>
</evidence>
<keyword evidence="7" id="KW-1185">Reference proteome</keyword>
<dbReference type="EMBL" id="JANKAS010000002">
    <property type="protein sequence ID" value="MCR1898015.1"/>
    <property type="molecule type" value="Genomic_DNA"/>
</dbReference>
<dbReference type="InterPro" id="IPR012338">
    <property type="entry name" value="Beta-lactam/transpept-like"/>
</dbReference>
<evidence type="ECO:0000256" key="1">
    <source>
        <dbReference type="ARBA" id="ARBA00004370"/>
    </source>
</evidence>
<dbReference type="InterPro" id="IPR001460">
    <property type="entry name" value="PCN-bd_Tpept"/>
</dbReference>
<dbReference type="Gene3D" id="3.90.1310.10">
    <property type="entry name" value="Penicillin-binding protein 2a (Domain 2)"/>
    <property type="match status" value="1"/>
</dbReference>
<keyword evidence="3 4" id="KW-0472">Membrane</keyword>
<dbReference type="InterPro" id="IPR005543">
    <property type="entry name" value="PASTA_dom"/>
</dbReference>
<dbReference type="Pfam" id="PF03717">
    <property type="entry name" value="PBP_dimer"/>
    <property type="match status" value="1"/>
</dbReference>
<proteinExistence type="inferred from homology"/>
<comment type="caution">
    <text evidence="6">The sequence shown here is derived from an EMBL/GenBank/DDBJ whole genome shotgun (WGS) entry which is preliminary data.</text>
</comment>
<gene>
    <name evidence="6" type="ORF">NSA47_03300</name>
</gene>